<evidence type="ECO:0000313" key="2">
    <source>
        <dbReference type="Proteomes" id="UP001164250"/>
    </source>
</evidence>
<dbReference type="EMBL" id="CM047905">
    <property type="protein sequence ID" value="KAJ0088776.1"/>
    <property type="molecule type" value="Genomic_DNA"/>
</dbReference>
<proteinExistence type="predicted"/>
<sequence length="94" mass="10597">MQLYRRLKSIQKDAYCTLGAGAFGGIIAAGIEPIRNLFVALFLVSIGMLVHVHFLWNLIDYGHHSCQEIWLKQQDLCSWWNVSGTDRGICTCSP</sequence>
<dbReference type="Proteomes" id="UP001164250">
    <property type="component" value="Chromosome 9"/>
</dbReference>
<name>A0ACC1AQ09_9ROSI</name>
<reference evidence="2" key="1">
    <citation type="journal article" date="2023" name="G3 (Bethesda)">
        <title>Genome assembly and association tests identify interacting loci associated with vigor, precocity, and sex in interspecific pistachio rootstocks.</title>
        <authorList>
            <person name="Palmer W."/>
            <person name="Jacygrad E."/>
            <person name="Sagayaradj S."/>
            <person name="Cavanaugh K."/>
            <person name="Han R."/>
            <person name="Bertier L."/>
            <person name="Beede B."/>
            <person name="Kafkas S."/>
            <person name="Golino D."/>
            <person name="Preece J."/>
            <person name="Michelmore R."/>
        </authorList>
    </citation>
    <scope>NUCLEOTIDE SEQUENCE [LARGE SCALE GENOMIC DNA]</scope>
</reference>
<comment type="caution">
    <text evidence="1">The sequence shown here is derived from an EMBL/GenBank/DDBJ whole genome shotgun (WGS) entry which is preliminary data.</text>
</comment>
<gene>
    <name evidence="1" type="ORF">Patl1_33252</name>
</gene>
<accession>A0ACC1AQ09</accession>
<evidence type="ECO:0000313" key="1">
    <source>
        <dbReference type="EMBL" id="KAJ0088776.1"/>
    </source>
</evidence>
<protein>
    <submittedName>
        <fullName evidence="1">Uncharacterized protein</fullName>
    </submittedName>
</protein>
<organism evidence="1 2">
    <name type="scientific">Pistacia atlantica</name>
    <dbReference type="NCBI Taxonomy" id="434234"/>
    <lineage>
        <taxon>Eukaryota</taxon>
        <taxon>Viridiplantae</taxon>
        <taxon>Streptophyta</taxon>
        <taxon>Embryophyta</taxon>
        <taxon>Tracheophyta</taxon>
        <taxon>Spermatophyta</taxon>
        <taxon>Magnoliopsida</taxon>
        <taxon>eudicotyledons</taxon>
        <taxon>Gunneridae</taxon>
        <taxon>Pentapetalae</taxon>
        <taxon>rosids</taxon>
        <taxon>malvids</taxon>
        <taxon>Sapindales</taxon>
        <taxon>Anacardiaceae</taxon>
        <taxon>Pistacia</taxon>
    </lineage>
</organism>
<keyword evidence="2" id="KW-1185">Reference proteome</keyword>